<sequence>MTRPTPSWTFLPLKSAPQGYPSSKTGHHHPPPLHLTHPCQIPCTPRS</sequence>
<evidence type="ECO:0000313" key="2">
    <source>
        <dbReference type="EMBL" id="MPC43665.1"/>
    </source>
</evidence>
<evidence type="ECO:0000313" key="3">
    <source>
        <dbReference type="Proteomes" id="UP000324222"/>
    </source>
</evidence>
<proteinExistence type="predicted"/>
<name>A0A5B7FDV1_PORTR</name>
<dbReference type="Proteomes" id="UP000324222">
    <property type="component" value="Unassembled WGS sequence"/>
</dbReference>
<reference evidence="2 3" key="1">
    <citation type="submission" date="2019-05" db="EMBL/GenBank/DDBJ databases">
        <title>Another draft genome of Portunus trituberculatus and its Hox gene families provides insights of decapod evolution.</title>
        <authorList>
            <person name="Jeong J.-H."/>
            <person name="Song I."/>
            <person name="Kim S."/>
            <person name="Choi T."/>
            <person name="Kim D."/>
            <person name="Ryu S."/>
            <person name="Kim W."/>
        </authorList>
    </citation>
    <scope>NUCLEOTIDE SEQUENCE [LARGE SCALE GENOMIC DNA]</scope>
    <source>
        <tissue evidence="2">Muscle</tissue>
    </source>
</reference>
<dbReference type="AlphaFoldDB" id="A0A5B7FDV1"/>
<organism evidence="2 3">
    <name type="scientific">Portunus trituberculatus</name>
    <name type="common">Swimming crab</name>
    <name type="synonym">Neptunus trituberculatus</name>
    <dbReference type="NCBI Taxonomy" id="210409"/>
    <lineage>
        <taxon>Eukaryota</taxon>
        <taxon>Metazoa</taxon>
        <taxon>Ecdysozoa</taxon>
        <taxon>Arthropoda</taxon>
        <taxon>Crustacea</taxon>
        <taxon>Multicrustacea</taxon>
        <taxon>Malacostraca</taxon>
        <taxon>Eumalacostraca</taxon>
        <taxon>Eucarida</taxon>
        <taxon>Decapoda</taxon>
        <taxon>Pleocyemata</taxon>
        <taxon>Brachyura</taxon>
        <taxon>Eubrachyura</taxon>
        <taxon>Portunoidea</taxon>
        <taxon>Portunidae</taxon>
        <taxon>Portuninae</taxon>
        <taxon>Portunus</taxon>
    </lineage>
</organism>
<dbReference type="EMBL" id="VSRR010005935">
    <property type="protein sequence ID" value="MPC43665.1"/>
    <property type="molecule type" value="Genomic_DNA"/>
</dbReference>
<gene>
    <name evidence="2" type="ORF">E2C01_037317</name>
</gene>
<feature type="region of interest" description="Disordered" evidence="1">
    <location>
        <begin position="1"/>
        <end position="47"/>
    </location>
</feature>
<keyword evidence="3" id="KW-1185">Reference proteome</keyword>
<accession>A0A5B7FDV1</accession>
<evidence type="ECO:0000256" key="1">
    <source>
        <dbReference type="SAM" id="MobiDB-lite"/>
    </source>
</evidence>
<comment type="caution">
    <text evidence="2">The sequence shown here is derived from an EMBL/GenBank/DDBJ whole genome shotgun (WGS) entry which is preliminary data.</text>
</comment>
<protein>
    <submittedName>
        <fullName evidence="2">Uncharacterized protein</fullName>
    </submittedName>
</protein>